<comment type="caution">
    <text evidence="1">The sequence shown here is derived from an EMBL/GenBank/DDBJ whole genome shotgun (WGS) entry which is preliminary data.</text>
</comment>
<gene>
    <name evidence="1" type="ORF">CWO07_18330</name>
</gene>
<evidence type="ECO:0000313" key="2">
    <source>
        <dbReference type="Proteomes" id="UP000244197"/>
    </source>
</evidence>
<organism evidence="1 2">
    <name type="scientific">Vibrio splendidus</name>
    <dbReference type="NCBI Taxonomy" id="29497"/>
    <lineage>
        <taxon>Bacteria</taxon>
        <taxon>Pseudomonadati</taxon>
        <taxon>Pseudomonadota</taxon>
        <taxon>Gammaproteobacteria</taxon>
        <taxon>Vibrionales</taxon>
        <taxon>Vibrionaceae</taxon>
        <taxon>Vibrio</taxon>
    </lineage>
</organism>
<evidence type="ECO:0000313" key="1">
    <source>
        <dbReference type="EMBL" id="PTP28707.1"/>
    </source>
</evidence>
<dbReference type="AlphaFoldDB" id="A0A2N7EBE9"/>
<dbReference type="EMBL" id="PIFK01000040">
    <property type="protein sequence ID" value="PTP28707.1"/>
    <property type="molecule type" value="Genomic_DNA"/>
</dbReference>
<name>A0A2N7EBE9_VIBSP</name>
<accession>A0A2N7EBE9</accession>
<proteinExistence type="predicted"/>
<reference evidence="1 2" key="1">
    <citation type="submission" date="2017-11" db="EMBL/GenBank/DDBJ databases">
        <title>Population delineation of vibrios coincides with oyster pathogenicity.</title>
        <authorList>
            <person name="Bruto M."/>
            <person name="Labreuche Y."/>
            <person name="James A."/>
            <person name="Piel D."/>
            <person name="Chenivesse S."/>
            <person name="Petton B."/>
            <person name="Polz M.F."/>
            <person name="Le Roux F."/>
        </authorList>
    </citation>
    <scope>NUCLEOTIDE SEQUENCE [LARGE SCALE GENOMIC DNA]</scope>
    <source>
        <strain evidence="1 2">FF_144</strain>
    </source>
</reference>
<dbReference type="RefSeq" id="WP_102463409.1">
    <property type="nucleotide sequence ID" value="NZ_MCWA02000001.1"/>
</dbReference>
<sequence length="290" mass="32463">MSTIDMIFPEMPLYEGSWQPIYFEPVVGSGERVTIAVAAYGVTGEFQIIQSIRSELLECLYGINAPKIHSMIELVLLSSRNYFKQYKTLDSWKPPFDGVFLGHVSRALDEDLPGILKQAIRFSSSLSSLALDAERDEEEELQPKRYSAKFSKNIQTELHSINSSLNDSFNQKVKVSGSDVLTTFGFMNDRYVSNFGLLVPTRMSGSLNSIKAKIFDIEALKKSSYLMVPERFEVIIGTPSFSDPTLSDKAVTRLKDTLEMVEEIALKEDICVFRAETAFAAAEHINKVAA</sequence>
<dbReference type="Proteomes" id="UP000244197">
    <property type="component" value="Unassembled WGS sequence"/>
</dbReference>
<protein>
    <submittedName>
        <fullName evidence="1">Uncharacterized protein</fullName>
    </submittedName>
</protein>